<dbReference type="CDD" id="cd00154">
    <property type="entry name" value="Rab"/>
    <property type="match status" value="1"/>
</dbReference>
<dbReference type="PROSITE" id="PS51421">
    <property type="entry name" value="RAS"/>
    <property type="match status" value="1"/>
</dbReference>
<protein>
    <submittedName>
        <fullName evidence="3">Uncharacterized protein</fullName>
    </submittedName>
</protein>
<accession>A0AAD9ISN9</accession>
<evidence type="ECO:0000256" key="1">
    <source>
        <dbReference type="ARBA" id="ARBA00022741"/>
    </source>
</evidence>
<gene>
    <name evidence="3" type="ORF">NP493_6153g00000</name>
</gene>
<dbReference type="SMART" id="SM00173">
    <property type="entry name" value="RAS"/>
    <property type="match status" value="1"/>
</dbReference>
<evidence type="ECO:0000313" key="3">
    <source>
        <dbReference type="EMBL" id="KAK2139832.1"/>
    </source>
</evidence>
<comment type="caution">
    <text evidence="3">The sequence shown here is derived from an EMBL/GenBank/DDBJ whole genome shotgun (WGS) entry which is preliminary data.</text>
</comment>
<dbReference type="EMBL" id="JAODUO010006150">
    <property type="protein sequence ID" value="KAK2139832.1"/>
    <property type="molecule type" value="Genomic_DNA"/>
</dbReference>
<dbReference type="GO" id="GO:0005525">
    <property type="term" value="F:GTP binding"/>
    <property type="evidence" value="ECO:0007669"/>
    <property type="project" value="UniProtKB-KW"/>
</dbReference>
<dbReference type="AlphaFoldDB" id="A0AAD9ISN9"/>
<organism evidence="3 4">
    <name type="scientific">Ridgeia piscesae</name>
    <name type="common">Tubeworm</name>
    <dbReference type="NCBI Taxonomy" id="27915"/>
    <lineage>
        <taxon>Eukaryota</taxon>
        <taxon>Metazoa</taxon>
        <taxon>Spiralia</taxon>
        <taxon>Lophotrochozoa</taxon>
        <taxon>Annelida</taxon>
        <taxon>Polychaeta</taxon>
        <taxon>Sedentaria</taxon>
        <taxon>Canalipalpata</taxon>
        <taxon>Sabellida</taxon>
        <taxon>Siboglinidae</taxon>
        <taxon>Ridgeia</taxon>
    </lineage>
</organism>
<dbReference type="Gene3D" id="3.40.50.300">
    <property type="entry name" value="P-loop containing nucleotide triphosphate hydrolases"/>
    <property type="match status" value="1"/>
</dbReference>
<proteinExistence type="predicted"/>
<keyword evidence="2" id="KW-0342">GTP-binding</keyword>
<dbReference type="SMART" id="SM00175">
    <property type="entry name" value="RAB"/>
    <property type="match status" value="1"/>
</dbReference>
<dbReference type="Proteomes" id="UP001209878">
    <property type="component" value="Unassembled WGS sequence"/>
</dbReference>
<dbReference type="InterPro" id="IPR001806">
    <property type="entry name" value="Small_GTPase"/>
</dbReference>
<dbReference type="PROSITE" id="PS51419">
    <property type="entry name" value="RAB"/>
    <property type="match status" value="1"/>
</dbReference>
<keyword evidence="4" id="KW-1185">Reference proteome</keyword>
<dbReference type="Pfam" id="PF00071">
    <property type="entry name" value="Ras"/>
    <property type="match status" value="1"/>
</dbReference>
<evidence type="ECO:0000256" key="2">
    <source>
        <dbReference type="ARBA" id="ARBA00023134"/>
    </source>
</evidence>
<dbReference type="PANTHER" id="PTHR47977">
    <property type="entry name" value="RAS-RELATED PROTEIN RAB"/>
    <property type="match status" value="1"/>
</dbReference>
<sequence length="143" mass="16645">MYDVTNKKSFSKLKYWLDCVDQELDQQNKEPVPVFIIGNKCDLDEQRQVTAEMGEKMAESSYVHGFMETSARDNTNVQQAFHQLAEAMTEINHPKLLNAYLCPMERRERDTRRMAAVLSTRPSNRYSISLNRPAKKRKHKCAC</sequence>
<dbReference type="InterPro" id="IPR027417">
    <property type="entry name" value="P-loop_NTPase"/>
</dbReference>
<dbReference type="GO" id="GO:0003924">
    <property type="term" value="F:GTPase activity"/>
    <property type="evidence" value="ECO:0007669"/>
    <property type="project" value="InterPro"/>
</dbReference>
<dbReference type="PRINTS" id="PR00449">
    <property type="entry name" value="RASTRNSFRMNG"/>
</dbReference>
<keyword evidence="1" id="KW-0547">Nucleotide-binding</keyword>
<evidence type="ECO:0000313" key="4">
    <source>
        <dbReference type="Proteomes" id="UP001209878"/>
    </source>
</evidence>
<name>A0AAD9ISN9_RIDPI</name>
<reference evidence="3" key="1">
    <citation type="journal article" date="2023" name="Mol. Biol. Evol.">
        <title>Third-Generation Sequencing Reveals the Adaptive Role of the Epigenome in Three Deep-Sea Polychaetes.</title>
        <authorList>
            <person name="Perez M."/>
            <person name="Aroh O."/>
            <person name="Sun Y."/>
            <person name="Lan Y."/>
            <person name="Juniper S.K."/>
            <person name="Young C.R."/>
            <person name="Angers B."/>
            <person name="Qian P.Y."/>
        </authorList>
    </citation>
    <scope>NUCLEOTIDE SEQUENCE</scope>
    <source>
        <strain evidence="3">R07B-5</strain>
    </source>
</reference>
<dbReference type="InterPro" id="IPR050227">
    <property type="entry name" value="Rab"/>
</dbReference>
<dbReference type="SUPFAM" id="SSF52540">
    <property type="entry name" value="P-loop containing nucleoside triphosphate hydrolases"/>
    <property type="match status" value="1"/>
</dbReference>